<feature type="coiled-coil region" evidence="1">
    <location>
        <begin position="502"/>
        <end position="529"/>
    </location>
</feature>
<name>A0ABP0I7C8_9DINO</name>
<evidence type="ECO:0000313" key="2">
    <source>
        <dbReference type="EMBL" id="CAK8997338.1"/>
    </source>
</evidence>
<evidence type="ECO:0000256" key="1">
    <source>
        <dbReference type="SAM" id="Coils"/>
    </source>
</evidence>
<reference evidence="2 3" key="1">
    <citation type="submission" date="2024-02" db="EMBL/GenBank/DDBJ databases">
        <authorList>
            <person name="Chen Y."/>
            <person name="Shah S."/>
            <person name="Dougan E. K."/>
            <person name="Thang M."/>
            <person name="Chan C."/>
        </authorList>
    </citation>
    <scope>NUCLEOTIDE SEQUENCE [LARGE SCALE GENOMIC DNA]</scope>
</reference>
<protein>
    <recommendedName>
        <fullName evidence="4">Dynein regulatory complex protein 1/2 N-terminal domain-containing protein</fullName>
    </recommendedName>
</protein>
<evidence type="ECO:0000313" key="3">
    <source>
        <dbReference type="Proteomes" id="UP001642484"/>
    </source>
</evidence>
<dbReference type="EMBL" id="CAXAMN010002014">
    <property type="protein sequence ID" value="CAK8997338.1"/>
    <property type="molecule type" value="Genomic_DNA"/>
</dbReference>
<dbReference type="SUPFAM" id="SSF90257">
    <property type="entry name" value="Myosin rod fragments"/>
    <property type="match status" value="1"/>
</dbReference>
<evidence type="ECO:0008006" key="4">
    <source>
        <dbReference type="Google" id="ProtNLM"/>
    </source>
</evidence>
<keyword evidence="3" id="KW-1185">Reference proteome</keyword>
<feature type="coiled-coil region" evidence="1">
    <location>
        <begin position="143"/>
        <end position="170"/>
    </location>
</feature>
<keyword evidence="1" id="KW-0175">Coiled coil</keyword>
<sequence length="574" mass="65847">MVSRLLDYAEGGPNDPRTTFNDLRRWLTAVKEELSPWGWQAYDAEFRERMQAEKKLYAMNRLPDSGAEPQDGVIQGTPLWQERLDQMLLVEHLKRKVMVAHTAFTEATDLLLKSHAWLVKDSLLADKFAECISRVPPSQHDRIDLLQAALKQSREETKAAKEEFHEYKVQQQIHRQEFLVRTVSNQNHAIRRKLKDDILVSWRYQCERARATELEGRNFVLVTRVTDLENKMVTTQEDLEEAARQWEEQRSALEADRNEYKRLYEKFLAAHERAMAELEDTQGTAEDQAKRLQVLSVEKNRLSDKVEELEDDKKRMAKQLSELRDEVAKLKTELRRLAGQLRDGEVALLLARVNAEKLKAEAKGLEDIVPADSEGLSRPSLRRLLQESSRREAELLDRLQAVQAAADARGLRLLELEGPGNEPDAENEPSLDTAAHIGIVPAERRLRHHLERERDELLAFTRDLDTELVKVKKECYFTVQDIKKKAAQDLEDFKTTELAKAKSDFKREVEDVQRQRDMLRKEVEVADALGPHLPTLNPLSGAIQDASKVCGICRRAIVFEGAIKVPPPSVYPPG</sequence>
<dbReference type="Proteomes" id="UP001642484">
    <property type="component" value="Unassembled WGS sequence"/>
</dbReference>
<gene>
    <name evidence="2" type="ORF">CCMP2556_LOCUS4821</name>
</gene>
<feature type="coiled-coil region" evidence="1">
    <location>
        <begin position="225"/>
        <end position="340"/>
    </location>
</feature>
<organism evidence="2 3">
    <name type="scientific">Durusdinium trenchii</name>
    <dbReference type="NCBI Taxonomy" id="1381693"/>
    <lineage>
        <taxon>Eukaryota</taxon>
        <taxon>Sar</taxon>
        <taxon>Alveolata</taxon>
        <taxon>Dinophyceae</taxon>
        <taxon>Suessiales</taxon>
        <taxon>Symbiodiniaceae</taxon>
        <taxon>Durusdinium</taxon>
    </lineage>
</organism>
<comment type="caution">
    <text evidence="2">The sequence shown here is derived from an EMBL/GenBank/DDBJ whole genome shotgun (WGS) entry which is preliminary data.</text>
</comment>
<proteinExistence type="predicted"/>
<accession>A0ABP0I7C8</accession>